<evidence type="ECO:0000313" key="2">
    <source>
        <dbReference type="Proteomes" id="UP001281147"/>
    </source>
</evidence>
<reference evidence="1" key="1">
    <citation type="submission" date="2023-07" db="EMBL/GenBank/DDBJ databases">
        <title>Black Yeasts Isolated from many extreme environments.</title>
        <authorList>
            <person name="Coleine C."/>
            <person name="Stajich J.E."/>
            <person name="Selbmann L."/>
        </authorList>
    </citation>
    <scope>NUCLEOTIDE SEQUENCE</scope>
    <source>
        <strain evidence="1">CCFEE 5714</strain>
    </source>
</reference>
<gene>
    <name evidence="1" type="ORF">LTR37_018679</name>
</gene>
<keyword evidence="2" id="KW-1185">Reference proteome</keyword>
<accession>A0ACC3MHZ5</accession>
<sequence>MSATIYAPLQHSKVLPPNVDTETHIIFQPGTPDRSLLRFRRRHCAVVQPEPHTTNNEYQVDDEAKDVASKPMQSESEVQVPSLLALAQNNERCIPYPCDRSTHEVDEEEAYEHRFCGGLGCGHREVLLLKRCSSASQTKPFKAVLWAIKTKSFQPHRLNSRYRPPTTGMATSAAAAVLSTTELVEAILQHLPFEGLLKAQQVSWYFNNVVQSSKQLQRKLFLEPGPTEEVLENLAERNGQLSFDLERTTRSEWPAFTVAALNPVFECNIPPSAIPADNDLDSQPLSNLLLRLDLPRFMRMLESGKNCWQMLASQPPCFVVDIGFTLRLSCRKNPGPRAVVHDNNGRIVTFEPREQRKEIDGSWTEVYDADMVRVEDTRGVRLVQIALALYNAIARRQADRGGVAVSVCDGNSLKAYAHGVVANDSTWVTRARARLEESTNTA</sequence>
<dbReference type="EMBL" id="JAUTXU010000267">
    <property type="protein sequence ID" value="KAK3691318.1"/>
    <property type="molecule type" value="Genomic_DNA"/>
</dbReference>
<evidence type="ECO:0000313" key="1">
    <source>
        <dbReference type="EMBL" id="KAK3691318.1"/>
    </source>
</evidence>
<comment type="caution">
    <text evidence="1">The sequence shown here is derived from an EMBL/GenBank/DDBJ whole genome shotgun (WGS) entry which is preliminary data.</text>
</comment>
<name>A0ACC3MHZ5_9PEZI</name>
<organism evidence="1 2">
    <name type="scientific">Vermiconidia calcicola</name>
    <dbReference type="NCBI Taxonomy" id="1690605"/>
    <lineage>
        <taxon>Eukaryota</taxon>
        <taxon>Fungi</taxon>
        <taxon>Dikarya</taxon>
        <taxon>Ascomycota</taxon>
        <taxon>Pezizomycotina</taxon>
        <taxon>Dothideomycetes</taxon>
        <taxon>Dothideomycetidae</taxon>
        <taxon>Mycosphaerellales</taxon>
        <taxon>Extremaceae</taxon>
        <taxon>Vermiconidia</taxon>
    </lineage>
</organism>
<protein>
    <submittedName>
        <fullName evidence="1">Uncharacterized protein</fullName>
    </submittedName>
</protein>
<proteinExistence type="predicted"/>
<dbReference type="Proteomes" id="UP001281147">
    <property type="component" value="Unassembled WGS sequence"/>
</dbReference>